<keyword evidence="4" id="KW-1185">Reference proteome</keyword>
<name>A0ABS9BUD5_9BACT</name>
<accession>A0ABS9BUD5</accession>
<dbReference type="NCBIfam" id="TIGR01300">
    <property type="entry name" value="CPA3_mnhG_phaG"/>
    <property type="match status" value="1"/>
</dbReference>
<evidence type="ECO:0000256" key="1">
    <source>
        <dbReference type="SAM" id="MobiDB-lite"/>
    </source>
</evidence>
<feature type="region of interest" description="Disordered" evidence="1">
    <location>
        <begin position="115"/>
        <end position="135"/>
    </location>
</feature>
<sequence length="135" mass="14671">MKEVIIMICSTVGALFILSTSVAMLRQPDVYLRISVTAKASTLGVGMILLAAAIYFEAFPVVSRILAIILFIFLTVTIAGHMLAKAAYITNIPVWKGTKIDELAGKYDPVTHVLHSESPDKNPAKLDKKPDGKLE</sequence>
<dbReference type="EMBL" id="JAKEVZ010000008">
    <property type="protein sequence ID" value="MCF1751663.1"/>
    <property type="molecule type" value="Genomic_DNA"/>
</dbReference>
<proteinExistence type="predicted"/>
<keyword evidence="2" id="KW-1133">Transmembrane helix</keyword>
<comment type="caution">
    <text evidence="3">The sequence shown here is derived from an EMBL/GenBank/DDBJ whole genome shotgun (WGS) entry which is preliminary data.</text>
</comment>
<reference evidence="3 4" key="1">
    <citation type="submission" date="2022-01" db="EMBL/GenBank/DDBJ databases">
        <title>Mariniradius saccharolyticus sp. nov., isolated from sediment of a river.</title>
        <authorList>
            <person name="Liu H."/>
        </authorList>
    </citation>
    <scope>NUCLEOTIDE SEQUENCE [LARGE SCALE GENOMIC DNA]</scope>
    <source>
        <strain evidence="3 4">RY-2</strain>
    </source>
</reference>
<dbReference type="InterPro" id="IPR005133">
    <property type="entry name" value="PhaG_MnhG_YufB"/>
</dbReference>
<keyword evidence="2" id="KW-0472">Membrane</keyword>
<feature type="transmembrane region" description="Helical" evidence="2">
    <location>
        <begin position="6"/>
        <end position="25"/>
    </location>
</feature>
<feature type="transmembrane region" description="Helical" evidence="2">
    <location>
        <begin position="37"/>
        <end position="56"/>
    </location>
</feature>
<protein>
    <submittedName>
        <fullName evidence="3">Monovalent cation/H(+) antiporter subunit G</fullName>
    </submittedName>
</protein>
<dbReference type="Pfam" id="PF03334">
    <property type="entry name" value="PhaG_MnhG_YufB"/>
    <property type="match status" value="1"/>
</dbReference>
<evidence type="ECO:0000313" key="4">
    <source>
        <dbReference type="Proteomes" id="UP001201449"/>
    </source>
</evidence>
<dbReference type="Proteomes" id="UP001201449">
    <property type="component" value="Unassembled WGS sequence"/>
</dbReference>
<keyword evidence="2" id="KW-0812">Transmembrane</keyword>
<evidence type="ECO:0000256" key="2">
    <source>
        <dbReference type="SAM" id="Phobius"/>
    </source>
</evidence>
<dbReference type="RefSeq" id="WP_234861631.1">
    <property type="nucleotide sequence ID" value="NZ_JAKEVZ010000008.1"/>
</dbReference>
<dbReference type="PANTHER" id="PTHR34703:SF1">
    <property type="entry name" value="ANTIPORTER SUBUNIT MNHG2-RELATED"/>
    <property type="match status" value="1"/>
</dbReference>
<gene>
    <name evidence="3" type="primary">mnhG</name>
    <name evidence="3" type="ORF">L0U89_11340</name>
</gene>
<feature type="transmembrane region" description="Helical" evidence="2">
    <location>
        <begin position="62"/>
        <end position="84"/>
    </location>
</feature>
<evidence type="ECO:0000313" key="3">
    <source>
        <dbReference type="EMBL" id="MCF1751663.1"/>
    </source>
</evidence>
<organism evidence="3 4">
    <name type="scientific">Mariniradius sediminis</name>
    <dbReference type="NCBI Taxonomy" id="2909237"/>
    <lineage>
        <taxon>Bacteria</taxon>
        <taxon>Pseudomonadati</taxon>
        <taxon>Bacteroidota</taxon>
        <taxon>Cytophagia</taxon>
        <taxon>Cytophagales</taxon>
        <taxon>Cyclobacteriaceae</taxon>
        <taxon>Mariniradius</taxon>
    </lineage>
</organism>
<dbReference type="PANTHER" id="PTHR34703">
    <property type="entry name" value="ANTIPORTER SUBUNIT MNHG2-RELATED"/>
    <property type="match status" value="1"/>
</dbReference>